<dbReference type="AlphaFoldDB" id="A0A1N7INB1"/>
<dbReference type="STRING" id="80876.SAMN05421779_101387"/>
<dbReference type="Pfam" id="PF03480">
    <property type="entry name" value="DctP"/>
    <property type="match status" value="1"/>
</dbReference>
<feature type="binding site" evidence="2">
    <location>
        <position position="180"/>
    </location>
    <ligand>
        <name>substrate</name>
    </ligand>
</feature>
<feature type="binding site" evidence="3">
    <location>
        <position position="243"/>
    </location>
    <ligand>
        <name>substrate</name>
    </ligand>
</feature>
<dbReference type="NCBIfam" id="NF037995">
    <property type="entry name" value="TRAP_S1"/>
    <property type="match status" value="1"/>
</dbReference>
<accession>A0A1N7INB1</accession>
<feature type="binding site" evidence="3">
    <location>
        <position position="217"/>
    </location>
    <ligand>
        <name>substrate</name>
    </ligand>
</feature>
<organism evidence="4 5">
    <name type="scientific">Insolitispirillum peregrinum</name>
    <dbReference type="NCBI Taxonomy" id="80876"/>
    <lineage>
        <taxon>Bacteria</taxon>
        <taxon>Pseudomonadati</taxon>
        <taxon>Pseudomonadota</taxon>
        <taxon>Alphaproteobacteria</taxon>
        <taxon>Rhodospirillales</taxon>
        <taxon>Novispirillaceae</taxon>
        <taxon>Insolitispirillum</taxon>
    </lineage>
</organism>
<evidence type="ECO:0000256" key="1">
    <source>
        <dbReference type="ARBA" id="ARBA00022729"/>
    </source>
</evidence>
<dbReference type="PANTHER" id="PTHR33376:SF5">
    <property type="entry name" value="EXTRACYTOPLASMIC SOLUTE RECEPTOR PROTEIN"/>
    <property type="match status" value="1"/>
</dbReference>
<dbReference type="GO" id="GO:0031317">
    <property type="term" value="C:tripartite ATP-independent periplasmic transporter complex"/>
    <property type="evidence" value="ECO:0007669"/>
    <property type="project" value="InterPro"/>
</dbReference>
<dbReference type="InterPro" id="IPR026289">
    <property type="entry name" value="SBP_TakP-like"/>
</dbReference>
<dbReference type="InterPro" id="IPR019546">
    <property type="entry name" value="TAT_signal_bac_arc"/>
</dbReference>
<gene>
    <name evidence="4" type="ORF">SAMN05421779_101387</name>
</gene>
<evidence type="ECO:0000313" key="4">
    <source>
        <dbReference type="EMBL" id="SIS38559.1"/>
    </source>
</evidence>
<dbReference type="PANTHER" id="PTHR33376">
    <property type="match status" value="1"/>
</dbReference>
<dbReference type="NCBIfam" id="TIGR01409">
    <property type="entry name" value="TAT_signal_seq"/>
    <property type="match status" value="1"/>
</dbReference>
<dbReference type="InterPro" id="IPR038404">
    <property type="entry name" value="TRAP_DctP_sf"/>
</dbReference>
<dbReference type="RefSeq" id="WP_076398396.1">
    <property type="nucleotide sequence ID" value="NZ_FTOA01000001.1"/>
</dbReference>
<dbReference type="GO" id="GO:0046872">
    <property type="term" value="F:metal ion binding"/>
    <property type="evidence" value="ECO:0007669"/>
    <property type="project" value="UniProtKB-KW"/>
</dbReference>
<evidence type="ECO:0000313" key="5">
    <source>
        <dbReference type="Proteomes" id="UP000185678"/>
    </source>
</evidence>
<dbReference type="GO" id="GO:0055085">
    <property type="term" value="P:transmembrane transport"/>
    <property type="evidence" value="ECO:0007669"/>
    <property type="project" value="InterPro"/>
</dbReference>
<dbReference type="EMBL" id="FTOA01000001">
    <property type="protein sequence ID" value="SIS38559.1"/>
    <property type="molecule type" value="Genomic_DNA"/>
</dbReference>
<dbReference type="Proteomes" id="UP000185678">
    <property type="component" value="Unassembled WGS sequence"/>
</dbReference>
<keyword evidence="5" id="KW-1185">Reference proteome</keyword>
<dbReference type="Gene3D" id="3.40.190.170">
    <property type="entry name" value="Bacterial extracellular solute-binding protein, family 7"/>
    <property type="match status" value="1"/>
</dbReference>
<keyword evidence="1" id="KW-0732">Signal</keyword>
<dbReference type="InterPro" id="IPR018389">
    <property type="entry name" value="DctP_fam"/>
</dbReference>
<sequence>MERREFMKTAAVAGVGAAAATASTLATPAIAQGVMEWRMVTAWPKGLPGVYSSAERVAKRIEDASGGRLKIKVFGAGEIVPGLQVFDAVSNGTAELGHDTPYYHTSKSKATAFFTTVPFGMTQVEHNAWINMAGGQALWEELYAPFNLQPFMCGNTGVQMGGWFRKEIQAPEDFKGLKFRMPGMGAEVLKKLGANVVLLPGGEVFAALQSGAIDGTEWTGPYNDLSMGFYKVAPNYYWPGIHEPSAAMQLIINKEKFAALPKDLQAIIAAAAGEENMMGGSEFFERSGTALETLVRDHGVKLRQFPRSVLVALGNAAGEVLQETLDNGDAITKKVATHFLKTRTNLIRWTRIADQGFANARQLEFKYPTGE</sequence>
<reference evidence="4 5" key="1">
    <citation type="submission" date="2017-01" db="EMBL/GenBank/DDBJ databases">
        <authorList>
            <person name="Mah S.A."/>
            <person name="Swanson W.J."/>
            <person name="Moy G.W."/>
            <person name="Vacquier V.D."/>
        </authorList>
    </citation>
    <scope>NUCLEOTIDE SEQUENCE [LARGE SCALE GENOMIC DNA]</scope>
    <source>
        <strain evidence="4 5">DSM 11589</strain>
    </source>
</reference>
<dbReference type="Gene3D" id="3.40.190.10">
    <property type="entry name" value="Periplasmic binding protein-like II"/>
    <property type="match status" value="1"/>
</dbReference>
<dbReference type="CDD" id="cd13604">
    <property type="entry name" value="PBP2_TRAP_ketoacid_lactate_like"/>
    <property type="match status" value="1"/>
</dbReference>
<dbReference type="OrthoDB" id="9780733at2"/>
<dbReference type="PIRSF" id="PIRSF039026">
    <property type="entry name" value="SiaP"/>
    <property type="match status" value="1"/>
</dbReference>
<proteinExistence type="predicted"/>
<name>A0A1N7INB1_9PROT</name>
<dbReference type="InterPro" id="IPR006311">
    <property type="entry name" value="TAT_signal"/>
</dbReference>
<feature type="binding site" evidence="3">
    <location>
        <position position="218"/>
    </location>
    <ligand>
        <name>Na(+)</name>
        <dbReference type="ChEBI" id="CHEBI:29101"/>
    </ligand>
</feature>
<evidence type="ECO:0000256" key="2">
    <source>
        <dbReference type="PIRSR" id="PIRSR039026-1"/>
    </source>
</evidence>
<feature type="binding site" evidence="2">
    <location>
        <position position="159"/>
    </location>
    <ligand>
        <name>substrate</name>
    </ligand>
</feature>
<evidence type="ECO:0000256" key="3">
    <source>
        <dbReference type="PIRSR" id="PIRSR039026-2"/>
    </source>
</evidence>
<protein>
    <submittedName>
        <fullName evidence="4">Tat (Twin-arginine translocation) pathway signal sequence</fullName>
    </submittedName>
</protein>
<dbReference type="PROSITE" id="PS51318">
    <property type="entry name" value="TAT"/>
    <property type="match status" value="1"/>
</dbReference>
<keyword evidence="3" id="KW-0479">Metal-binding</keyword>